<proteinExistence type="predicted"/>
<protein>
    <submittedName>
        <fullName evidence="3">DUF3558 domain-containing protein</fullName>
    </submittedName>
</protein>
<accession>A0ABW7UWJ7</accession>
<feature type="region of interest" description="Disordered" evidence="1">
    <location>
        <begin position="32"/>
        <end position="64"/>
    </location>
</feature>
<organism evidence="3 4">
    <name type="scientific">Streptomyces pathocidini</name>
    <dbReference type="NCBI Taxonomy" id="1650571"/>
    <lineage>
        <taxon>Bacteria</taxon>
        <taxon>Bacillati</taxon>
        <taxon>Actinomycetota</taxon>
        <taxon>Actinomycetes</taxon>
        <taxon>Kitasatosporales</taxon>
        <taxon>Streptomycetaceae</taxon>
        <taxon>Streptomyces</taxon>
    </lineage>
</organism>
<comment type="caution">
    <text evidence="3">The sequence shown here is derived from an EMBL/GenBank/DDBJ whole genome shotgun (WGS) entry which is preliminary data.</text>
</comment>
<keyword evidence="2" id="KW-0732">Signal</keyword>
<name>A0ABW7UWJ7_9ACTN</name>
<reference evidence="3 4" key="1">
    <citation type="submission" date="2024-10" db="EMBL/GenBank/DDBJ databases">
        <title>The Natural Products Discovery Center: Release of the First 8490 Sequenced Strains for Exploring Actinobacteria Biosynthetic Diversity.</title>
        <authorList>
            <person name="Kalkreuter E."/>
            <person name="Kautsar S.A."/>
            <person name="Yang D."/>
            <person name="Bader C.D."/>
            <person name="Teijaro C.N."/>
            <person name="Fluegel L."/>
            <person name="Davis C.M."/>
            <person name="Simpson J.R."/>
            <person name="Lauterbach L."/>
            <person name="Steele A.D."/>
            <person name="Gui C."/>
            <person name="Meng S."/>
            <person name="Li G."/>
            <person name="Viehrig K."/>
            <person name="Ye F."/>
            <person name="Su P."/>
            <person name="Kiefer A.F."/>
            <person name="Nichols A."/>
            <person name="Cepeda A.J."/>
            <person name="Yan W."/>
            <person name="Fan B."/>
            <person name="Jiang Y."/>
            <person name="Adhikari A."/>
            <person name="Zheng C.-J."/>
            <person name="Schuster L."/>
            <person name="Cowan T.M."/>
            <person name="Smanski M.J."/>
            <person name="Chevrette M.G."/>
            <person name="De Carvalho L.P.S."/>
            <person name="Shen B."/>
        </authorList>
    </citation>
    <scope>NUCLEOTIDE SEQUENCE [LARGE SCALE GENOMIC DNA]</scope>
    <source>
        <strain evidence="3 4">NPDC020327</strain>
    </source>
</reference>
<dbReference type="PROSITE" id="PS51257">
    <property type="entry name" value="PROKAR_LIPOPROTEIN"/>
    <property type="match status" value="1"/>
</dbReference>
<keyword evidence="4" id="KW-1185">Reference proteome</keyword>
<feature type="compositionally biased region" description="Low complexity" evidence="1">
    <location>
        <begin position="32"/>
        <end position="53"/>
    </location>
</feature>
<evidence type="ECO:0000256" key="2">
    <source>
        <dbReference type="SAM" id="SignalP"/>
    </source>
</evidence>
<feature type="signal peptide" evidence="2">
    <location>
        <begin position="1"/>
        <end position="34"/>
    </location>
</feature>
<evidence type="ECO:0000313" key="4">
    <source>
        <dbReference type="Proteomes" id="UP001611548"/>
    </source>
</evidence>
<dbReference type="RefSeq" id="WP_079101444.1">
    <property type="nucleotide sequence ID" value="NZ_JBIRWE010000012.1"/>
</dbReference>
<dbReference type="EMBL" id="JBIRWE010000012">
    <property type="protein sequence ID" value="MFI1966971.1"/>
    <property type="molecule type" value="Genomic_DNA"/>
</dbReference>
<evidence type="ECO:0000313" key="3">
    <source>
        <dbReference type="EMBL" id="MFI1966971.1"/>
    </source>
</evidence>
<gene>
    <name evidence="3" type="ORF">ACH429_23135</name>
</gene>
<sequence length="260" mass="26988">MRRPVQRPTRPRLARLLACAAVAPAILVAGCSSGSDSSQDAAGGAASKSAGAKPSPTVEAAKYGKLPQPCEALAGKTVEELVPKAKSKSGTAGKSGDVQSRSTCSWNGLDGYQYRWLDVSFQRFESDATLGSGEKRAKDYFAKQIDATKSTQDAKDLKSGKGEGIGEESATFAYGLKKGKDDFRNQTVVARSANVIITLNYNGTGYEDAKQPNSADLLKDAEAAAKKAVEAVAAENEAGGKVGSATSGSKSPEPKSSSDK</sequence>
<dbReference type="Proteomes" id="UP001611548">
    <property type="component" value="Unassembled WGS sequence"/>
</dbReference>
<feature type="region of interest" description="Disordered" evidence="1">
    <location>
        <begin position="233"/>
        <end position="260"/>
    </location>
</feature>
<feature type="chain" id="PRO_5045970306" evidence="2">
    <location>
        <begin position="35"/>
        <end position="260"/>
    </location>
</feature>
<evidence type="ECO:0000256" key="1">
    <source>
        <dbReference type="SAM" id="MobiDB-lite"/>
    </source>
</evidence>